<organism evidence="8">
    <name type="scientific">hydrothermal vent metagenome</name>
    <dbReference type="NCBI Taxonomy" id="652676"/>
    <lineage>
        <taxon>unclassified sequences</taxon>
        <taxon>metagenomes</taxon>
        <taxon>ecological metagenomes</taxon>
    </lineage>
</organism>
<keyword evidence="6" id="KW-0804">Transcription</keyword>
<dbReference type="InterPro" id="IPR058582">
    <property type="entry name" value="KH_NusA_2nd"/>
</dbReference>
<dbReference type="SUPFAM" id="SSF69705">
    <property type="entry name" value="Transcription factor NusA, N-terminal domain"/>
    <property type="match status" value="1"/>
</dbReference>
<evidence type="ECO:0000313" key="8">
    <source>
        <dbReference type="EMBL" id="VAX18165.1"/>
    </source>
</evidence>
<evidence type="ECO:0000256" key="4">
    <source>
        <dbReference type="ARBA" id="ARBA00022884"/>
    </source>
</evidence>
<dbReference type="GO" id="GO:0005829">
    <property type="term" value="C:cytosol"/>
    <property type="evidence" value="ECO:0007669"/>
    <property type="project" value="TreeGrafter"/>
</dbReference>
<dbReference type="InterPro" id="IPR004087">
    <property type="entry name" value="KH_dom"/>
</dbReference>
<dbReference type="PROSITE" id="PS50084">
    <property type="entry name" value="KH_TYPE_1"/>
    <property type="match status" value="1"/>
</dbReference>
<dbReference type="InterPro" id="IPR012340">
    <property type="entry name" value="NA-bd_OB-fold"/>
</dbReference>
<dbReference type="InterPro" id="IPR015946">
    <property type="entry name" value="KH_dom-like_a/b"/>
</dbReference>
<dbReference type="InterPro" id="IPR013735">
    <property type="entry name" value="TF_NusA_N"/>
</dbReference>
<dbReference type="GO" id="GO:0003700">
    <property type="term" value="F:DNA-binding transcription factor activity"/>
    <property type="evidence" value="ECO:0007669"/>
    <property type="project" value="InterPro"/>
</dbReference>
<dbReference type="PROSITE" id="PS50126">
    <property type="entry name" value="S1"/>
    <property type="match status" value="1"/>
</dbReference>
<dbReference type="SUPFAM" id="SSF54814">
    <property type="entry name" value="Prokaryotic type KH domain (KH-domain type II)"/>
    <property type="match status" value="2"/>
</dbReference>
<protein>
    <submittedName>
        <fullName evidence="8">Transcription termination protein NusA</fullName>
    </submittedName>
</protein>
<dbReference type="CDD" id="cd02134">
    <property type="entry name" value="KH-II_NusA_rpt1"/>
    <property type="match status" value="1"/>
</dbReference>
<evidence type="ECO:0000259" key="7">
    <source>
        <dbReference type="PROSITE" id="PS50126"/>
    </source>
</evidence>
<dbReference type="InterPro" id="IPR030842">
    <property type="entry name" value="TF_NusA_bacterial"/>
</dbReference>
<dbReference type="GO" id="GO:0003723">
    <property type="term" value="F:RNA binding"/>
    <property type="evidence" value="ECO:0007669"/>
    <property type="project" value="UniProtKB-KW"/>
</dbReference>
<dbReference type="Pfam" id="PF08529">
    <property type="entry name" value="NusA_N"/>
    <property type="match status" value="1"/>
</dbReference>
<dbReference type="Pfam" id="PF26594">
    <property type="entry name" value="KH_NusA_2nd"/>
    <property type="match status" value="1"/>
</dbReference>
<keyword evidence="2" id="KW-0963">Cytoplasm</keyword>
<proteinExistence type="inferred from homology"/>
<feature type="non-terminal residue" evidence="8">
    <location>
        <position position="348"/>
    </location>
</feature>
<dbReference type="GO" id="GO:0031564">
    <property type="term" value="P:transcription antitermination"/>
    <property type="evidence" value="ECO:0007669"/>
    <property type="project" value="UniProtKB-KW"/>
</dbReference>
<evidence type="ECO:0000256" key="2">
    <source>
        <dbReference type="ARBA" id="ARBA00022490"/>
    </source>
</evidence>
<dbReference type="InterPro" id="IPR010213">
    <property type="entry name" value="TF_NusA"/>
</dbReference>
<sequence>MNSAIVESFAQMVREKNVDKDVLAGIIEEIFGVMVKKKYGQEANFDVIANMDKGDIEIFLERTIVDEVEDPETEISIAEVEKKGNEEELEVGDDYVEKLELSSFGRRLINLARQNLNQRIREIEKELVYNEYSEMVGEIIVGDIYQVRRNDILVNHNRHELLLPRSEQIPRERYRKGDTIRAVIKEVKQTPNGPVIIISRSDNLFLRKLFEIEIPEIYDGIIEIKRIAREPSERAKIAVESQDPRIDAVGACVGMKGVRIHAIVRELNNENIDVINYSDDPIVLIQRSLAPAKLKQIELDETEKRCNVLADSDQVSLIVGRNGVNIRLAMKLTGYEIDVIREEKPYEE</sequence>
<dbReference type="Gene3D" id="3.30.300.20">
    <property type="match status" value="2"/>
</dbReference>
<evidence type="ECO:0000256" key="5">
    <source>
        <dbReference type="ARBA" id="ARBA00023015"/>
    </source>
</evidence>
<dbReference type="Gene3D" id="2.40.50.140">
    <property type="entry name" value="Nucleic acid-binding proteins"/>
    <property type="match status" value="1"/>
</dbReference>
<dbReference type="InterPro" id="IPR003029">
    <property type="entry name" value="S1_domain"/>
</dbReference>
<keyword evidence="5" id="KW-0805">Transcription regulation</keyword>
<gene>
    <name evidence="8" type="ORF">MNBD_IGNAVI01-1765</name>
</gene>
<dbReference type="InterPro" id="IPR009019">
    <property type="entry name" value="KH_sf_prok-type"/>
</dbReference>
<feature type="domain" description="S1 motif" evidence="7">
    <location>
        <begin position="137"/>
        <end position="201"/>
    </location>
</feature>
<evidence type="ECO:0000256" key="6">
    <source>
        <dbReference type="ARBA" id="ARBA00023163"/>
    </source>
</evidence>
<name>A0A3B1CHB9_9ZZZZ</name>
<reference evidence="8" key="1">
    <citation type="submission" date="2018-06" db="EMBL/GenBank/DDBJ databases">
        <authorList>
            <person name="Zhirakovskaya E."/>
        </authorList>
    </citation>
    <scope>NUCLEOTIDE SEQUENCE</scope>
</reference>
<dbReference type="PANTHER" id="PTHR22648">
    <property type="entry name" value="TRANSCRIPTION TERMINATION FACTOR NUSA"/>
    <property type="match status" value="1"/>
</dbReference>
<keyword evidence="1" id="KW-0806">Transcription termination</keyword>
<dbReference type="Pfam" id="PF13184">
    <property type="entry name" value="KH_NusA_1st"/>
    <property type="match status" value="1"/>
</dbReference>
<dbReference type="GO" id="GO:0006353">
    <property type="term" value="P:DNA-templated transcription termination"/>
    <property type="evidence" value="ECO:0007669"/>
    <property type="project" value="UniProtKB-KW"/>
</dbReference>
<dbReference type="AlphaFoldDB" id="A0A3B1CHB9"/>
<keyword evidence="3" id="KW-0889">Transcription antitermination</keyword>
<evidence type="ECO:0000256" key="3">
    <source>
        <dbReference type="ARBA" id="ARBA00022814"/>
    </source>
</evidence>
<dbReference type="PANTHER" id="PTHR22648:SF0">
    <property type="entry name" value="TRANSCRIPTION TERMINATION_ANTITERMINATION PROTEIN NUSA"/>
    <property type="match status" value="1"/>
</dbReference>
<dbReference type="HAMAP" id="MF_00945_B">
    <property type="entry name" value="NusA_B"/>
    <property type="match status" value="1"/>
</dbReference>
<dbReference type="Pfam" id="PF00575">
    <property type="entry name" value="S1"/>
    <property type="match status" value="1"/>
</dbReference>
<dbReference type="InterPro" id="IPR036555">
    <property type="entry name" value="NusA_N_sf"/>
</dbReference>
<dbReference type="CDD" id="cd04455">
    <property type="entry name" value="S1_NusA"/>
    <property type="match status" value="1"/>
</dbReference>
<dbReference type="NCBIfam" id="TIGR01953">
    <property type="entry name" value="NusA"/>
    <property type="match status" value="1"/>
</dbReference>
<dbReference type="SUPFAM" id="SSF50249">
    <property type="entry name" value="Nucleic acid-binding proteins"/>
    <property type="match status" value="1"/>
</dbReference>
<dbReference type="Gene3D" id="3.30.1480.10">
    <property type="entry name" value="NusA, N-terminal domain"/>
    <property type="match status" value="1"/>
</dbReference>
<evidence type="ECO:0000256" key="1">
    <source>
        <dbReference type="ARBA" id="ARBA00022472"/>
    </source>
</evidence>
<dbReference type="FunFam" id="3.30.300.20:FF:000002">
    <property type="entry name" value="Transcription termination/antitermination protein NusA"/>
    <property type="match status" value="1"/>
</dbReference>
<dbReference type="EMBL" id="UOGD01000094">
    <property type="protein sequence ID" value="VAX18165.1"/>
    <property type="molecule type" value="Genomic_DNA"/>
</dbReference>
<dbReference type="InterPro" id="IPR025249">
    <property type="entry name" value="TF_NusA_KH_1st"/>
</dbReference>
<dbReference type="CDD" id="cd22529">
    <property type="entry name" value="KH-II_NusA_rpt2"/>
    <property type="match status" value="1"/>
</dbReference>
<accession>A0A3B1CHB9</accession>
<keyword evidence="4" id="KW-0694">RNA-binding</keyword>
<dbReference type="SMART" id="SM00322">
    <property type="entry name" value="KH"/>
    <property type="match status" value="1"/>
</dbReference>